<protein>
    <submittedName>
        <fullName evidence="1">Uncharacterized protein</fullName>
    </submittedName>
</protein>
<proteinExistence type="predicted"/>
<accession>A0A2M7D906</accession>
<dbReference type="Proteomes" id="UP000230864">
    <property type="component" value="Unassembled WGS sequence"/>
</dbReference>
<reference evidence="2" key="1">
    <citation type="submission" date="2017-09" db="EMBL/GenBank/DDBJ databases">
        <title>Depth-based differentiation of microbial function through sediment-hosted aquifers and enrichment of novel symbionts in the deep terrestrial subsurface.</title>
        <authorList>
            <person name="Probst A.J."/>
            <person name="Ladd B."/>
            <person name="Jarett J.K."/>
            <person name="Geller-Mcgrath D.E."/>
            <person name="Sieber C.M.K."/>
            <person name="Emerson J.B."/>
            <person name="Anantharaman K."/>
            <person name="Thomas B.C."/>
            <person name="Malmstrom R."/>
            <person name="Stieglmeier M."/>
            <person name="Klingl A."/>
            <person name="Woyke T."/>
            <person name="Ryan C.M."/>
            <person name="Banfield J.F."/>
        </authorList>
    </citation>
    <scope>NUCLEOTIDE SEQUENCE [LARGE SCALE GENOMIC DNA]</scope>
</reference>
<organism evidence="1 2">
    <name type="scientific">Candidatus Nealsonbacteria bacterium CG02_land_8_20_14_3_00_37_10</name>
    <dbReference type="NCBI Taxonomy" id="1974699"/>
    <lineage>
        <taxon>Bacteria</taxon>
        <taxon>Candidatus Nealsoniibacteriota</taxon>
    </lineage>
</organism>
<comment type="caution">
    <text evidence="1">The sequence shown here is derived from an EMBL/GenBank/DDBJ whole genome shotgun (WGS) entry which is preliminary data.</text>
</comment>
<gene>
    <name evidence="1" type="ORF">COS25_02490</name>
</gene>
<evidence type="ECO:0000313" key="1">
    <source>
        <dbReference type="EMBL" id="PIV44948.1"/>
    </source>
</evidence>
<sequence>MSIIDQITKMIGETEFSDRVNDKVKELSVKAKLRKESGEKEEECLTPEEMKELTQLIKADMILDGLKVKTCQAYLDEIDKIIAGLGK</sequence>
<evidence type="ECO:0000313" key="2">
    <source>
        <dbReference type="Proteomes" id="UP000230864"/>
    </source>
</evidence>
<dbReference type="AlphaFoldDB" id="A0A2M7D906"/>
<name>A0A2M7D906_9BACT</name>
<dbReference type="EMBL" id="PETZ01000054">
    <property type="protein sequence ID" value="PIV44948.1"/>
    <property type="molecule type" value="Genomic_DNA"/>
</dbReference>